<keyword evidence="3" id="KW-1185">Reference proteome</keyword>
<evidence type="ECO:0000313" key="2">
    <source>
        <dbReference type="EMBL" id="GGJ62237.1"/>
    </source>
</evidence>
<dbReference type="SUPFAM" id="SSF53597">
    <property type="entry name" value="Dihydrofolate reductase-like"/>
    <property type="match status" value="1"/>
</dbReference>
<dbReference type="InterPro" id="IPR024072">
    <property type="entry name" value="DHFR-like_dom_sf"/>
</dbReference>
<dbReference type="Gene3D" id="3.40.430.10">
    <property type="entry name" value="Dihydrofolate Reductase, subunit A"/>
    <property type="match status" value="1"/>
</dbReference>
<name>A0ABQ2DLX0_9MICC</name>
<dbReference type="GeneID" id="303306103"/>
<dbReference type="EMBL" id="BMKX01000005">
    <property type="protein sequence ID" value="GGJ62237.1"/>
    <property type="molecule type" value="Genomic_DNA"/>
</dbReference>
<gene>
    <name evidence="2" type="ORF">GCM10007173_21400</name>
</gene>
<reference evidence="3" key="1">
    <citation type="journal article" date="2019" name="Int. J. Syst. Evol. Microbiol.">
        <title>The Global Catalogue of Microorganisms (GCM) 10K type strain sequencing project: providing services to taxonomists for standard genome sequencing and annotation.</title>
        <authorList>
            <consortium name="The Broad Institute Genomics Platform"/>
            <consortium name="The Broad Institute Genome Sequencing Center for Infectious Disease"/>
            <person name="Wu L."/>
            <person name="Ma J."/>
        </authorList>
    </citation>
    <scope>NUCLEOTIDE SEQUENCE [LARGE SCALE GENOMIC DNA]</scope>
    <source>
        <strain evidence="3">CGMCC 1.3685</strain>
    </source>
</reference>
<evidence type="ECO:0000313" key="3">
    <source>
        <dbReference type="Proteomes" id="UP000606115"/>
    </source>
</evidence>
<organism evidence="2 3">
    <name type="scientific">Glutamicibacter ardleyensis</name>
    <dbReference type="NCBI Taxonomy" id="225894"/>
    <lineage>
        <taxon>Bacteria</taxon>
        <taxon>Bacillati</taxon>
        <taxon>Actinomycetota</taxon>
        <taxon>Actinomycetes</taxon>
        <taxon>Micrococcales</taxon>
        <taxon>Micrococcaceae</taxon>
        <taxon>Glutamicibacter</taxon>
    </lineage>
</organism>
<evidence type="ECO:0000259" key="1">
    <source>
        <dbReference type="Pfam" id="PF01872"/>
    </source>
</evidence>
<protein>
    <recommendedName>
        <fullName evidence="1">Bacterial bifunctional deaminase-reductase C-terminal domain-containing protein</fullName>
    </recommendedName>
</protein>
<proteinExistence type="predicted"/>
<comment type="caution">
    <text evidence="2">The sequence shown here is derived from an EMBL/GenBank/DDBJ whole genome shotgun (WGS) entry which is preliminary data.</text>
</comment>
<accession>A0ABQ2DLX0</accession>
<sequence>MEWLVGRCPPFLTPVFILTRYPRETLKFTNGTSFHFVDTAPGDALRMAQEAAGGLDVRIDGGPSTVNEFLRADLIDFLHLAIVPMLVGSGVQIWDQLLGMEDRFETESIGTGGGLTHQLWNR</sequence>
<dbReference type="RefSeq" id="WP_229677103.1">
    <property type="nucleotide sequence ID" value="NZ_BMKX01000005.1"/>
</dbReference>
<dbReference type="Pfam" id="PF01872">
    <property type="entry name" value="RibD_C"/>
    <property type="match status" value="1"/>
</dbReference>
<dbReference type="Proteomes" id="UP000606115">
    <property type="component" value="Unassembled WGS sequence"/>
</dbReference>
<feature type="domain" description="Bacterial bifunctional deaminase-reductase C-terminal" evidence="1">
    <location>
        <begin position="38"/>
        <end position="97"/>
    </location>
</feature>
<dbReference type="InterPro" id="IPR002734">
    <property type="entry name" value="RibDG_C"/>
</dbReference>